<gene>
    <name evidence="1" type="ORF">DL762_004678</name>
</gene>
<dbReference type="Proteomes" id="UP000294003">
    <property type="component" value="Unassembled WGS sequence"/>
</dbReference>
<accession>A0ABY0H730</accession>
<sequence>MYKARMASFKEFLSYVKFDTEAIIDNNQLIVHRSQRLWVPIHQQGSDVLLRYGIGNVANDLRICSHYSINAPEMVSRFIGPFASALQLALGAEQAYGPGIRPQNVFRRPLLTKCHSCPTQFQTTFHVHEHDNKSVEVVIDVWQNLGYGRSPVKPGWINCWGCLNPRYAGGGKDEQWKNEWRESDVKYTDEGQRGSFRVSAGASAATHPSSPAAINHWKSLPGAGNDDMDSSGPWNTVAVAKTPALGRLAPIQFNQLLRRVESSMID</sequence>
<keyword evidence="2" id="KW-1185">Reference proteome</keyword>
<organism evidence="1 2">
    <name type="scientific">Monosporascus cannonballus</name>
    <dbReference type="NCBI Taxonomy" id="155416"/>
    <lineage>
        <taxon>Eukaryota</taxon>
        <taxon>Fungi</taxon>
        <taxon>Dikarya</taxon>
        <taxon>Ascomycota</taxon>
        <taxon>Pezizomycotina</taxon>
        <taxon>Sordariomycetes</taxon>
        <taxon>Xylariomycetidae</taxon>
        <taxon>Xylariales</taxon>
        <taxon>Xylariales incertae sedis</taxon>
        <taxon>Monosporascus</taxon>
    </lineage>
</organism>
<evidence type="ECO:0000313" key="1">
    <source>
        <dbReference type="EMBL" id="RYO86591.1"/>
    </source>
</evidence>
<name>A0ABY0H730_9PEZI</name>
<evidence type="ECO:0000313" key="2">
    <source>
        <dbReference type="Proteomes" id="UP000294003"/>
    </source>
</evidence>
<comment type="caution">
    <text evidence="1">The sequence shown here is derived from an EMBL/GenBank/DDBJ whole genome shotgun (WGS) entry which is preliminary data.</text>
</comment>
<dbReference type="EMBL" id="QJNS01000113">
    <property type="protein sequence ID" value="RYO86591.1"/>
    <property type="molecule type" value="Genomic_DNA"/>
</dbReference>
<protein>
    <submittedName>
        <fullName evidence="1">Uncharacterized protein</fullName>
    </submittedName>
</protein>
<proteinExistence type="predicted"/>
<reference evidence="1 2" key="1">
    <citation type="submission" date="2018-06" db="EMBL/GenBank/DDBJ databases">
        <title>Complete Genomes of Monosporascus.</title>
        <authorList>
            <person name="Robinson A.J."/>
            <person name="Natvig D.O."/>
        </authorList>
    </citation>
    <scope>NUCLEOTIDE SEQUENCE [LARGE SCALE GENOMIC DNA]</scope>
    <source>
        <strain evidence="1 2">CBS 609.92</strain>
    </source>
</reference>